<proteinExistence type="predicted"/>
<reference evidence="1 2" key="1">
    <citation type="submission" date="2018-11" db="EMBL/GenBank/DDBJ databases">
        <authorList>
            <person name="Kleinhagauer T."/>
            <person name="Glaeser S.P."/>
            <person name="Spergser J."/>
            <person name="Ruckert C."/>
            <person name="Kaempfer P."/>
            <person name="Busse H.-J."/>
        </authorList>
    </citation>
    <scope>NUCLEOTIDE SEQUENCE [LARGE SCALE GENOMIC DNA]</scope>
    <source>
        <strain evidence="1 2">200CH</strain>
    </source>
</reference>
<dbReference type="Proteomes" id="UP000269019">
    <property type="component" value="Chromosome"/>
</dbReference>
<evidence type="ECO:0000313" key="1">
    <source>
        <dbReference type="EMBL" id="AZA13764.1"/>
    </source>
</evidence>
<dbReference type="KEGG" id="ccho:CCHOA_06860"/>
<name>A0A3G6JC75_9CORY</name>
<organism evidence="1 2">
    <name type="scientific">Corynebacterium choanae</name>
    <dbReference type="NCBI Taxonomy" id="1862358"/>
    <lineage>
        <taxon>Bacteria</taxon>
        <taxon>Bacillati</taxon>
        <taxon>Actinomycetota</taxon>
        <taxon>Actinomycetes</taxon>
        <taxon>Mycobacteriales</taxon>
        <taxon>Corynebacteriaceae</taxon>
        <taxon>Corynebacterium</taxon>
    </lineage>
</organism>
<protein>
    <submittedName>
        <fullName evidence="1">Uncharacterized protein</fullName>
    </submittedName>
</protein>
<dbReference type="AlphaFoldDB" id="A0A3G6JC75"/>
<sequence length="301" mass="31425">MSVPTASRLRVVVGRPIDQRRTSYSTNPGATSLLSFEGMSPTPIGRGLAVADALITAGKSVEAVIATEVDSALREATVERFPAACHVAAELPAPRVIVMDTPTSAPQRYTKQLAEPTSGEQQELTEAITQAVASAPGTVTVMDISCMSPAARGWRNELIKTIAAPVVLLAGSDEPLASMAGTNADRLTVTVQLPALPQEAEVVAQAAAAASTQQWFMIGCNDGHWVLCTGEERGWRGYAGVGRQRVADTEPLLCAGVAAALASGVTDALQVFARGLASIGRRQVVEDDPAGIGYRIIEGLH</sequence>
<accession>A0A3G6JC75</accession>
<dbReference type="EMBL" id="CP033896">
    <property type="protein sequence ID" value="AZA13764.1"/>
    <property type="molecule type" value="Genomic_DNA"/>
</dbReference>
<keyword evidence="2" id="KW-1185">Reference proteome</keyword>
<dbReference type="RefSeq" id="WP_123928284.1">
    <property type="nucleotide sequence ID" value="NZ_CP033896.1"/>
</dbReference>
<evidence type="ECO:0000313" key="2">
    <source>
        <dbReference type="Proteomes" id="UP000269019"/>
    </source>
</evidence>
<gene>
    <name evidence="1" type="ORF">CCHOA_06860</name>
</gene>